<dbReference type="OrthoDB" id="1302410at2759"/>
<dbReference type="EMBL" id="CAMXCT030000164">
    <property type="protein sequence ID" value="CAL4762181.1"/>
    <property type="molecule type" value="Genomic_DNA"/>
</dbReference>
<evidence type="ECO:0000313" key="3">
    <source>
        <dbReference type="EMBL" id="CAL4762181.1"/>
    </source>
</evidence>
<dbReference type="EMBL" id="CAMXCT020000164">
    <property type="protein sequence ID" value="CAL1128244.1"/>
    <property type="molecule type" value="Genomic_DNA"/>
</dbReference>
<reference evidence="2" key="2">
    <citation type="submission" date="2024-04" db="EMBL/GenBank/DDBJ databases">
        <authorList>
            <person name="Chen Y."/>
            <person name="Shah S."/>
            <person name="Dougan E. K."/>
            <person name="Thang M."/>
            <person name="Chan C."/>
        </authorList>
    </citation>
    <scope>NUCLEOTIDE SEQUENCE [LARGE SCALE GENOMIC DNA]</scope>
</reference>
<gene>
    <name evidence="1" type="ORF">C1SCF055_LOCUS3235</name>
</gene>
<name>A0A9P1FFA0_9DINO</name>
<protein>
    <submittedName>
        <fullName evidence="3">PB1 domain-containing protein</fullName>
    </submittedName>
</protein>
<comment type="caution">
    <text evidence="1">The sequence shown here is derived from an EMBL/GenBank/DDBJ whole genome shotgun (WGS) entry which is preliminary data.</text>
</comment>
<evidence type="ECO:0000313" key="4">
    <source>
        <dbReference type="Proteomes" id="UP001152797"/>
    </source>
</evidence>
<organism evidence="1">
    <name type="scientific">Cladocopium goreaui</name>
    <dbReference type="NCBI Taxonomy" id="2562237"/>
    <lineage>
        <taxon>Eukaryota</taxon>
        <taxon>Sar</taxon>
        <taxon>Alveolata</taxon>
        <taxon>Dinophyceae</taxon>
        <taxon>Suessiales</taxon>
        <taxon>Symbiodiniaceae</taxon>
        <taxon>Cladocopium</taxon>
    </lineage>
</organism>
<sequence length="215" mass="23469">MACAGRPEIPRSRMLRVEYKGQPYDWFNLEDMGALIQSEEFASTLKENINHYFEVGFDDQAVFDEDGLLLAPADFLRSLRQPRPYFRVYSLRQMPQDLKEQTAEKLSNLAQEVQKLQQALSSASAPIGTLAGQMGERQRAAMPAGPMLDSGALEVASLASIRSTPQGTSGMLSMPSAEREVKATLGASPRAIGNFAKNLLLAPSVANRHLNAAAV</sequence>
<dbReference type="Proteomes" id="UP001152797">
    <property type="component" value="Unassembled WGS sequence"/>
</dbReference>
<dbReference type="EMBL" id="CAMXCT010000164">
    <property type="protein sequence ID" value="CAI3974869.1"/>
    <property type="molecule type" value="Genomic_DNA"/>
</dbReference>
<accession>A0A9P1FFA0</accession>
<reference evidence="1" key="1">
    <citation type="submission" date="2022-10" db="EMBL/GenBank/DDBJ databases">
        <authorList>
            <person name="Chen Y."/>
            <person name="Dougan E. K."/>
            <person name="Chan C."/>
            <person name="Rhodes N."/>
            <person name="Thang M."/>
        </authorList>
    </citation>
    <scope>NUCLEOTIDE SEQUENCE</scope>
</reference>
<evidence type="ECO:0000313" key="2">
    <source>
        <dbReference type="EMBL" id="CAL1128244.1"/>
    </source>
</evidence>
<proteinExistence type="predicted"/>
<evidence type="ECO:0000313" key="1">
    <source>
        <dbReference type="EMBL" id="CAI3974869.1"/>
    </source>
</evidence>
<keyword evidence="4" id="KW-1185">Reference proteome</keyword>
<dbReference type="AlphaFoldDB" id="A0A9P1FFA0"/>